<dbReference type="InterPro" id="IPR050694">
    <property type="entry name" value="LRRC14/PRAME"/>
</dbReference>
<keyword evidence="4" id="KW-1185">Reference proteome</keyword>
<evidence type="ECO:0000313" key="4">
    <source>
        <dbReference type="Proteomes" id="UP001488838"/>
    </source>
</evidence>
<evidence type="ECO:0000313" key="3">
    <source>
        <dbReference type="EMBL" id="KAK7796208.1"/>
    </source>
</evidence>
<dbReference type="InterPro" id="IPR032675">
    <property type="entry name" value="LRR_dom_sf"/>
</dbReference>
<reference evidence="3 4" key="1">
    <citation type="journal article" date="2023" name="bioRxiv">
        <title>Conserved and derived expression patterns and positive selection on dental genes reveal complex evolutionary context of ever-growing rodent molars.</title>
        <authorList>
            <person name="Calamari Z.T."/>
            <person name="Song A."/>
            <person name="Cohen E."/>
            <person name="Akter M."/>
            <person name="Roy R.D."/>
            <person name="Hallikas O."/>
            <person name="Christensen M.M."/>
            <person name="Li P."/>
            <person name="Marangoni P."/>
            <person name="Jernvall J."/>
            <person name="Klein O.D."/>
        </authorList>
    </citation>
    <scope>NUCLEOTIDE SEQUENCE [LARGE SCALE GENOMIC DNA]</scope>
    <source>
        <strain evidence="3">V071</strain>
    </source>
</reference>
<organism evidence="3 4">
    <name type="scientific">Myodes glareolus</name>
    <name type="common">Bank vole</name>
    <name type="synonym">Clethrionomys glareolus</name>
    <dbReference type="NCBI Taxonomy" id="447135"/>
    <lineage>
        <taxon>Eukaryota</taxon>
        <taxon>Metazoa</taxon>
        <taxon>Chordata</taxon>
        <taxon>Craniata</taxon>
        <taxon>Vertebrata</taxon>
        <taxon>Euteleostomi</taxon>
        <taxon>Mammalia</taxon>
        <taxon>Eutheria</taxon>
        <taxon>Euarchontoglires</taxon>
        <taxon>Glires</taxon>
        <taxon>Rodentia</taxon>
        <taxon>Myomorpha</taxon>
        <taxon>Muroidea</taxon>
        <taxon>Cricetidae</taxon>
        <taxon>Arvicolinae</taxon>
        <taxon>Myodes</taxon>
    </lineage>
</organism>
<feature type="non-terminal residue" evidence="3">
    <location>
        <position position="358"/>
    </location>
</feature>
<dbReference type="EMBL" id="JBBHLL010001339">
    <property type="protein sequence ID" value="KAK7796208.1"/>
    <property type="molecule type" value="Genomic_DNA"/>
</dbReference>
<name>A0AAW0H465_MYOGA</name>
<proteinExistence type="predicted"/>
<dbReference type="SUPFAM" id="SSF52047">
    <property type="entry name" value="RNI-like"/>
    <property type="match status" value="1"/>
</dbReference>
<sequence length="358" mass="40790">SACLHVRVSSPYTLQRLARKSLLKNEALANASLKKLPKTIFPPMFKDTFIGKQTNIVRAMVTAWPFPCLPVGSLMKTPNLKTLKAVLGGLDLLINQKDRHRHWVEGSDHRLQNVVQVESDLREVNKCKRTVRKDVVQVMCPKLEFGATPLYNPLMLLEVFEPSSIEEFAVNARWTLRTLVMIAPGLGQMKNFRKSFSMESSHLWSVLETERGENEMSYLSQCPSIHKLKHLDLSSVNFLNLDHLLLGSLLERLTATLQTLQLKGCIIMDFQISALLPALSQCTQLIEVNFLKNFLSVDSLKKLLLQHTAKLTLLTREIYPTPDEVYDDIGDVQPDRFSQHCCELMETLRTLRQSKEVH</sequence>
<evidence type="ECO:0000256" key="1">
    <source>
        <dbReference type="ARBA" id="ARBA00022614"/>
    </source>
</evidence>
<dbReference type="Gene3D" id="3.80.10.10">
    <property type="entry name" value="Ribonuclease Inhibitor"/>
    <property type="match status" value="1"/>
</dbReference>
<dbReference type="PANTHER" id="PTHR14224:SF108">
    <property type="entry name" value="PRAME LIKE 11-RELATED"/>
    <property type="match status" value="1"/>
</dbReference>
<feature type="non-terminal residue" evidence="3">
    <location>
        <position position="1"/>
    </location>
</feature>
<keyword evidence="1" id="KW-0433">Leucine-rich repeat</keyword>
<dbReference type="AlphaFoldDB" id="A0AAW0H465"/>
<protein>
    <submittedName>
        <fullName evidence="3">Uncharacterized protein</fullName>
    </submittedName>
</protein>
<dbReference type="Proteomes" id="UP001488838">
    <property type="component" value="Unassembled WGS sequence"/>
</dbReference>
<accession>A0AAW0H465</accession>
<dbReference type="GO" id="GO:0005737">
    <property type="term" value="C:cytoplasm"/>
    <property type="evidence" value="ECO:0007669"/>
    <property type="project" value="TreeGrafter"/>
</dbReference>
<gene>
    <name evidence="3" type="ORF">U0070_011435</name>
</gene>
<dbReference type="PANTHER" id="PTHR14224">
    <property type="entry name" value="SIMILAR TO PREFERENTIALLY EXPRESSED ANTIGEN IN MELANOMA-LIKE 3"/>
    <property type="match status" value="1"/>
</dbReference>
<evidence type="ECO:0000256" key="2">
    <source>
        <dbReference type="ARBA" id="ARBA00022737"/>
    </source>
</evidence>
<keyword evidence="2" id="KW-0677">Repeat</keyword>
<comment type="caution">
    <text evidence="3">The sequence shown here is derived from an EMBL/GenBank/DDBJ whole genome shotgun (WGS) entry which is preliminary data.</text>
</comment>